<reference evidence="1" key="1">
    <citation type="submission" date="2020-04" db="EMBL/GenBank/DDBJ databases">
        <authorList>
            <person name="Zhang T."/>
        </authorList>
    </citation>
    <scope>NUCLEOTIDE SEQUENCE</scope>
    <source>
        <strain evidence="1">HKST-UBA09</strain>
    </source>
</reference>
<protein>
    <submittedName>
        <fullName evidence="1">Uncharacterized protein</fullName>
    </submittedName>
</protein>
<reference evidence="1" key="2">
    <citation type="journal article" date="2021" name="Microbiome">
        <title>Successional dynamics and alternative stable states in a saline activated sludge microbial community over 9 years.</title>
        <authorList>
            <person name="Wang Y."/>
            <person name="Ye J."/>
            <person name="Ju F."/>
            <person name="Liu L."/>
            <person name="Boyd J.A."/>
            <person name="Deng Y."/>
            <person name="Parks D.H."/>
            <person name="Jiang X."/>
            <person name="Yin X."/>
            <person name="Woodcroft B.J."/>
            <person name="Tyson G.W."/>
            <person name="Hugenholtz P."/>
            <person name="Polz M.F."/>
            <person name="Zhang T."/>
        </authorList>
    </citation>
    <scope>NUCLEOTIDE SEQUENCE</scope>
    <source>
        <strain evidence="1">HKST-UBA09</strain>
    </source>
</reference>
<dbReference type="Proteomes" id="UP000714915">
    <property type="component" value="Unassembled WGS sequence"/>
</dbReference>
<proteinExistence type="predicted"/>
<evidence type="ECO:0000313" key="2">
    <source>
        <dbReference type="Proteomes" id="UP000714915"/>
    </source>
</evidence>
<name>A0A955LBV2_9BACT</name>
<dbReference type="Pfam" id="PF03013">
    <property type="entry name" value="Pyr_excise"/>
    <property type="match status" value="1"/>
</dbReference>
<gene>
    <name evidence="1" type="ORF">KC669_04825</name>
</gene>
<dbReference type="AlphaFoldDB" id="A0A955LBV2"/>
<evidence type="ECO:0000313" key="1">
    <source>
        <dbReference type="EMBL" id="MCA9387330.1"/>
    </source>
</evidence>
<dbReference type="SUPFAM" id="SSF47077">
    <property type="entry name" value="T4 endonuclease V"/>
    <property type="match status" value="1"/>
</dbReference>
<comment type="caution">
    <text evidence="1">The sequence shown here is derived from an EMBL/GenBank/DDBJ whole genome shotgun (WGS) entry which is preliminary data.</text>
</comment>
<dbReference type="InterPro" id="IPR004260">
    <property type="entry name" value="Pyr-dimer_DNA_glycosylase"/>
</dbReference>
<organism evidence="1 2">
    <name type="scientific">Candidatus Dojkabacteria bacterium</name>
    <dbReference type="NCBI Taxonomy" id="2099670"/>
    <lineage>
        <taxon>Bacteria</taxon>
        <taxon>Candidatus Dojkabacteria</taxon>
    </lineage>
</organism>
<accession>A0A955LBV2</accession>
<dbReference type="EMBL" id="JAGQLF010000091">
    <property type="protein sequence ID" value="MCA9387330.1"/>
    <property type="molecule type" value="Genomic_DNA"/>
</dbReference>
<sequence>MINPILLCNQHLIGEHGEIHKHRHNFVKGHSIKKRVELNQIEPLSMETRHNELAAEMLRRDMTHQSPYTLPDLSKIPIHHRNYKVNVESAMVELHSRCAKCKHRYDLYIKGELF</sequence>